<dbReference type="FunFam" id="1.20.1720.10:FF:000005">
    <property type="entry name" value="Bcr/CflA family efflux transporter"/>
    <property type="match status" value="1"/>
</dbReference>
<evidence type="ECO:0000259" key="9">
    <source>
        <dbReference type="PROSITE" id="PS50850"/>
    </source>
</evidence>
<feature type="domain" description="Major facilitator superfamily (MFS) profile" evidence="9">
    <location>
        <begin position="12"/>
        <end position="399"/>
    </location>
</feature>
<evidence type="ECO:0000256" key="3">
    <source>
        <dbReference type="ARBA" id="ARBA00022448"/>
    </source>
</evidence>
<feature type="transmembrane region" description="Helical" evidence="8">
    <location>
        <begin position="284"/>
        <end position="303"/>
    </location>
</feature>
<dbReference type="GO" id="GO:0042910">
    <property type="term" value="F:xenobiotic transmembrane transporter activity"/>
    <property type="evidence" value="ECO:0007669"/>
    <property type="project" value="InterPro"/>
</dbReference>
<dbReference type="KEGG" id="emp:EZMO1_0373"/>
<name>A0A142B799_9GAMM</name>
<proteinExistence type="inferred from homology"/>
<evidence type="ECO:0000256" key="6">
    <source>
        <dbReference type="ARBA" id="ARBA00022989"/>
    </source>
</evidence>
<protein>
    <recommendedName>
        <fullName evidence="8">Bcr/CflA family efflux transporter</fullName>
    </recommendedName>
</protein>
<accession>A0A142B799</accession>
<feature type="transmembrane region" description="Helical" evidence="8">
    <location>
        <begin position="105"/>
        <end position="126"/>
    </location>
</feature>
<comment type="similarity">
    <text evidence="2 8">Belongs to the major facilitator superfamily. Bcr/CmlA family.</text>
</comment>
<feature type="transmembrane region" description="Helical" evidence="8">
    <location>
        <begin position="80"/>
        <end position="99"/>
    </location>
</feature>
<dbReference type="GO" id="GO:0015385">
    <property type="term" value="F:sodium:proton antiporter activity"/>
    <property type="evidence" value="ECO:0007669"/>
    <property type="project" value="TreeGrafter"/>
</dbReference>
<dbReference type="GO" id="GO:1990961">
    <property type="term" value="P:xenobiotic detoxification by transmembrane export across the plasma membrane"/>
    <property type="evidence" value="ECO:0007669"/>
    <property type="project" value="InterPro"/>
</dbReference>
<dbReference type="InterPro" id="IPR036259">
    <property type="entry name" value="MFS_trans_sf"/>
</dbReference>
<dbReference type="PANTHER" id="PTHR23502">
    <property type="entry name" value="MAJOR FACILITATOR SUPERFAMILY"/>
    <property type="match status" value="1"/>
</dbReference>
<comment type="subcellular location">
    <subcellularLocation>
        <location evidence="8">Cell inner membrane</location>
        <topology evidence="8">Multi-pass membrane protein</topology>
    </subcellularLocation>
    <subcellularLocation>
        <location evidence="1">Cell membrane</location>
        <topology evidence="1">Multi-pass membrane protein</topology>
    </subcellularLocation>
</comment>
<dbReference type="Proteomes" id="UP000071065">
    <property type="component" value="Chromosome"/>
</dbReference>
<evidence type="ECO:0000256" key="5">
    <source>
        <dbReference type="ARBA" id="ARBA00022692"/>
    </source>
</evidence>
<keyword evidence="5 8" id="KW-0812">Transmembrane</keyword>
<dbReference type="InterPro" id="IPR004812">
    <property type="entry name" value="Efflux_drug-R_Bcr/CmlA"/>
</dbReference>
<keyword evidence="3 8" id="KW-0813">Transport</keyword>
<organism evidence="10 11">
    <name type="scientific">Endozoicomonas montiporae CL-33</name>
    <dbReference type="NCBI Taxonomy" id="570277"/>
    <lineage>
        <taxon>Bacteria</taxon>
        <taxon>Pseudomonadati</taxon>
        <taxon>Pseudomonadota</taxon>
        <taxon>Gammaproteobacteria</taxon>
        <taxon>Oceanospirillales</taxon>
        <taxon>Endozoicomonadaceae</taxon>
        <taxon>Endozoicomonas</taxon>
    </lineage>
</organism>
<dbReference type="InterPro" id="IPR011701">
    <property type="entry name" value="MFS"/>
</dbReference>
<feature type="transmembrane region" description="Helical" evidence="8">
    <location>
        <begin position="222"/>
        <end position="244"/>
    </location>
</feature>
<sequence length="419" mass="44362">MTIDIHNKNERMLFILTLGALTMLGPMAIDLYLPALPAIAEDMGEPLSRIQFTLSAYTIGFAIGQLLYGPLSDRFGRQKVLLPGLIGYIATNIMAAMCTTADQLIIVRILQAMAGAAVMVTIPAMVRDLFPRQESAKALSSILLVMTVAPLLAPLLGGQILRFFGWESLFIFLAALAFLAMGLALWRVPETLEEDHRLVVPAKELAATYLSVLKNRNAMGCILCHGFFFGGMFAFIAGSPFVYIELYGIDPESYGLVFGLNIVAMGIMNMINIRLIGRMPLFNILRTGSMSAAVAAFALLLNAKTGNAGLAGIVLPVVVYVGCIGLTGPNSNALALAHFPRSAGTANAMAGALRFSIGAATTAIVGLLHDGTAMPMAMVMAGCGTLSVISLLLVSNGGVPATEIEPQQESFASKEKISA</sequence>
<evidence type="ECO:0000313" key="10">
    <source>
        <dbReference type="EMBL" id="AMO54625.1"/>
    </source>
</evidence>
<dbReference type="PANTHER" id="PTHR23502:SF132">
    <property type="entry name" value="POLYAMINE TRANSPORTER 2-RELATED"/>
    <property type="match status" value="1"/>
</dbReference>
<dbReference type="CDD" id="cd17320">
    <property type="entry name" value="MFS_MdfA_MDR_like"/>
    <property type="match status" value="1"/>
</dbReference>
<feature type="transmembrane region" description="Helical" evidence="8">
    <location>
        <begin position="49"/>
        <end position="68"/>
    </location>
</feature>
<feature type="transmembrane region" description="Helical" evidence="8">
    <location>
        <begin position="12"/>
        <end position="29"/>
    </location>
</feature>
<reference evidence="10 11" key="1">
    <citation type="journal article" date="2016" name="Front. Microbiol.">
        <title>Genomic Insight into the Host-Endosymbiont Relationship of Endozoicomonas montiporae CL-33(T) with its Coral Host.</title>
        <authorList>
            <person name="Ding J.-Y."/>
            <person name="Shiu J.-H."/>
            <person name="Chen W.-M."/>
            <person name="Chiang Y.-R."/>
            <person name="Tang S.-L."/>
        </authorList>
    </citation>
    <scope>NUCLEOTIDE SEQUENCE [LARGE SCALE GENOMIC DNA]</scope>
    <source>
        <strain evidence="10 11">CL-33</strain>
    </source>
</reference>
<keyword evidence="7 8" id="KW-0472">Membrane</keyword>
<dbReference type="PATRIC" id="fig|570277.3.peg.396"/>
<dbReference type="NCBIfam" id="NF008314">
    <property type="entry name" value="PRK11102.1"/>
    <property type="match status" value="1"/>
</dbReference>
<evidence type="ECO:0000256" key="1">
    <source>
        <dbReference type="ARBA" id="ARBA00004651"/>
    </source>
</evidence>
<evidence type="ECO:0000256" key="4">
    <source>
        <dbReference type="ARBA" id="ARBA00022475"/>
    </source>
</evidence>
<dbReference type="OrthoDB" id="9814303at2"/>
<evidence type="ECO:0000256" key="2">
    <source>
        <dbReference type="ARBA" id="ARBA00006236"/>
    </source>
</evidence>
<feature type="transmembrane region" description="Helical" evidence="8">
    <location>
        <begin position="309"/>
        <end position="327"/>
    </location>
</feature>
<dbReference type="NCBIfam" id="TIGR00710">
    <property type="entry name" value="efflux_Bcr_CflA"/>
    <property type="match status" value="1"/>
</dbReference>
<feature type="transmembrane region" description="Helical" evidence="8">
    <location>
        <begin position="348"/>
        <end position="368"/>
    </location>
</feature>
<evidence type="ECO:0000313" key="11">
    <source>
        <dbReference type="Proteomes" id="UP000071065"/>
    </source>
</evidence>
<keyword evidence="4" id="KW-1003">Cell membrane</keyword>
<dbReference type="InterPro" id="IPR020846">
    <property type="entry name" value="MFS_dom"/>
</dbReference>
<dbReference type="Gene3D" id="1.20.1720.10">
    <property type="entry name" value="Multidrug resistance protein D"/>
    <property type="match status" value="1"/>
</dbReference>
<dbReference type="Pfam" id="PF07690">
    <property type="entry name" value="MFS_1"/>
    <property type="match status" value="1"/>
</dbReference>
<feature type="transmembrane region" description="Helical" evidence="8">
    <location>
        <begin position="256"/>
        <end position="277"/>
    </location>
</feature>
<dbReference type="GO" id="GO:0005886">
    <property type="term" value="C:plasma membrane"/>
    <property type="evidence" value="ECO:0007669"/>
    <property type="project" value="UniProtKB-SubCell"/>
</dbReference>
<gene>
    <name evidence="10" type="primary">mdfA</name>
    <name evidence="10" type="ORF">EZMO1_0373</name>
</gene>
<dbReference type="PROSITE" id="PS50850">
    <property type="entry name" value="MFS"/>
    <property type="match status" value="1"/>
</dbReference>
<evidence type="ECO:0000256" key="8">
    <source>
        <dbReference type="RuleBase" id="RU365088"/>
    </source>
</evidence>
<evidence type="ECO:0000256" key="7">
    <source>
        <dbReference type="ARBA" id="ARBA00023136"/>
    </source>
</evidence>
<dbReference type="SUPFAM" id="SSF103473">
    <property type="entry name" value="MFS general substrate transporter"/>
    <property type="match status" value="1"/>
</dbReference>
<keyword evidence="6 8" id="KW-1133">Transmembrane helix</keyword>
<dbReference type="STRING" id="570277.EZMO1_0373"/>
<dbReference type="AlphaFoldDB" id="A0A142B799"/>
<feature type="transmembrane region" description="Helical" evidence="8">
    <location>
        <begin position="374"/>
        <end position="394"/>
    </location>
</feature>
<feature type="transmembrane region" description="Helical" evidence="8">
    <location>
        <begin position="169"/>
        <end position="188"/>
    </location>
</feature>
<feature type="transmembrane region" description="Helical" evidence="8">
    <location>
        <begin position="138"/>
        <end position="157"/>
    </location>
</feature>
<dbReference type="EMBL" id="CP013251">
    <property type="protein sequence ID" value="AMO54625.1"/>
    <property type="molecule type" value="Genomic_DNA"/>
</dbReference>
<keyword evidence="8" id="KW-0997">Cell inner membrane</keyword>